<keyword evidence="7" id="KW-1185">Reference proteome</keyword>
<feature type="transmembrane region" description="Helical" evidence="6">
    <location>
        <begin position="520"/>
        <end position="541"/>
    </location>
</feature>
<dbReference type="RefSeq" id="XP_011210211.2">
    <property type="nucleotide sequence ID" value="XM_011211909.4"/>
</dbReference>
<dbReference type="Proteomes" id="UP001652620">
    <property type="component" value="Chromosome 2"/>
</dbReference>
<reference evidence="7" key="1">
    <citation type="submission" date="2025-05" db="UniProtKB">
        <authorList>
            <consortium name="RefSeq"/>
        </authorList>
    </citation>
    <scope>NUCLEOTIDE SEQUENCE [LARGE SCALE GENOMIC DNA]</scope>
</reference>
<evidence type="ECO:0000256" key="5">
    <source>
        <dbReference type="SAM" id="MobiDB-lite"/>
    </source>
</evidence>
<dbReference type="SUPFAM" id="SSF103473">
    <property type="entry name" value="MFS general substrate transporter"/>
    <property type="match status" value="1"/>
</dbReference>
<organism evidence="7 8">
    <name type="scientific">Bactrocera dorsalis</name>
    <name type="common">Oriental fruit fly</name>
    <name type="synonym">Dacus dorsalis</name>
    <dbReference type="NCBI Taxonomy" id="27457"/>
    <lineage>
        <taxon>Eukaryota</taxon>
        <taxon>Metazoa</taxon>
        <taxon>Ecdysozoa</taxon>
        <taxon>Arthropoda</taxon>
        <taxon>Hexapoda</taxon>
        <taxon>Insecta</taxon>
        <taxon>Pterygota</taxon>
        <taxon>Neoptera</taxon>
        <taxon>Endopterygota</taxon>
        <taxon>Diptera</taxon>
        <taxon>Brachycera</taxon>
        <taxon>Muscomorpha</taxon>
        <taxon>Tephritoidea</taxon>
        <taxon>Tephritidae</taxon>
        <taxon>Bactrocera</taxon>
        <taxon>Bactrocera</taxon>
    </lineage>
</organism>
<dbReference type="Gene3D" id="1.20.1250.20">
    <property type="entry name" value="MFS general substrate transporter like domains"/>
    <property type="match status" value="1"/>
</dbReference>
<reference evidence="8" key="2">
    <citation type="submission" date="2025-08" db="UniProtKB">
        <authorList>
            <consortium name="RefSeq"/>
        </authorList>
    </citation>
    <scope>IDENTIFICATION</scope>
    <source>
        <tissue evidence="8">Adult</tissue>
    </source>
</reference>
<dbReference type="Pfam" id="PF07690">
    <property type="entry name" value="MFS_1"/>
    <property type="match status" value="1"/>
</dbReference>
<dbReference type="OrthoDB" id="6133115at2759"/>
<dbReference type="GeneID" id="105230896"/>
<evidence type="ECO:0000256" key="3">
    <source>
        <dbReference type="ARBA" id="ARBA00022989"/>
    </source>
</evidence>
<feature type="transmembrane region" description="Helical" evidence="6">
    <location>
        <begin position="581"/>
        <end position="601"/>
    </location>
</feature>
<comment type="subcellular location">
    <subcellularLocation>
        <location evidence="1">Membrane</location>
        <topology evidence="1">Multi-pass membrane protein</topology>
    </subcellularLocation>
</comment>
<feature type="compositionally biased region" description="Basic and acidic residues" evidence="5">
    <location>
        <begin position="670"/>
        <end position="691"/>
    </location>
</feature>
<keyword evidence="3 6" id="KW-1133">Transmembrane helix</keyword>
<gene>
    <name evidence="8" type="primary">LOC105230896</name>
</gene>
<dbReference type="KEGG" id="bdr:105230896"/>
<dbReference type="PANTHER" id="PTHR24064">
    <property type="entry name" value="SOLUTE CARRIER FAMILY 22 MEMBER"/>
    <property type="match status" value="1"/>
</dbReference>
<dbReference type="GO" id="GO:0022857">
    <property type="term" value="F:transmembrane transporter activity"/>
    <property type="evidence" value="ECO:0007669"/>
    <property type="project" value="InterPro"/>
</dbReference>
<feature type="transmembrane region" description="Helical" evidence="6">
    <location>
        <begin position="280"/>
        <end position="301"/>
    </location>
</feature>
<dbReference type="CDD" id="cd17317">
    <property type="entry name" value="MFS_SLC22"/>
    <property type="match status" value="1"/>
</dbReference>
<evidence type="ECO:0000313" key="8">
    <source>
        <dbReference type="RefSeq" id="XP_011210211.2"/>
    </source>
</evidence>
<keyword evidence="4 6" id="KW-0472">Membrane</keyword>
<feature type="region of interest" description="Disordered" evidence="5">
    <location>
        <begin position="666"/>
        <end position="691"/>
    </location>
</feature>
<sequence>MSAFELQEKVNTITVNAFTVTPMISALNEASNNNKCDTTKATAKQHNTSAPNTVNAVAPQTPPPDIVQQVCGNFGHWQLRTILLIFLCKIPSAWFMACIIYTAPTPKKGDYYCRPPALMNLSRGSLTADTPAWVRMSHPVSDERDTDRRFYLDACNIYEEQLQRDFIANHANYTNPFEQPNVVRQANGSLKFKVNVLPCEHFEHNSDYKSLVSQFDLVCSRQLLISMTQSFHGLGAFIGGLVARHALKHVSPRRLMLVGMFFQVFCGCITGLVTNFQLHIYFRCLTSIACTVIMSAGQVILMDITDGRAKTIVTTLSELFWGIGLILLPGISIFFDSWSYLYVAISASVLILIFVHRWIADSPRWLLSCDKLDQALEQLLNSATINHRSIPLDLEEKLAHQAKHLQQEATCAPRYWSIWDKTTERQYICCVHVAWVGAIILHNVTLLMIRTMGTEYIHVNTVCLGLSEVLGIFIGLYLILYTRRRWLWCGQLLTLAGAVTYLIWTVPNTLKPSRRVGFEMIFWMFLKFATAVTFAVLATCTGEIVSSEKRPSLMYSVVTHSRFWLIFGPSIAVTIQFHNLIPITVLASLAVVTGVLLCFLNRAFWNMEKPRVAKVLTPKTYRRNSSAELLRRSSLGTKSEFYDNSLTISISDLWLVNSQFETITEQEDAAAPKEKYERERENEKQISEEHL</sequence>
<protein>
    <submittedName>
        <fullName evidence="8">Solute carrier family 22 member 3</fullName>
    </submittedName>
</protein>
<feature type="transmembrane region" description="Helical" evidence="6">
    <location>
        <begin position="486"/>
        <end position="504"/>
    </location>
</feature>
<evidence type="ECO:0000313" key="7">
    <source>
        <dbReference type="Proteomes" id="UP001652620"/>
    </source>
</evidence>
<feature type="transmembrane region" description="Helical" evidence="6">
    <location>
        <begin position="456"/>
        <end position="479"/>
    </location>
</feature>
<feature type="transmembrane region" description="Helical" evidence="6">
    <location>
        <begin position="255"/>
        <end position="274"/>
    </location>
</feature>
<dbReference type="InterPro" id="IPR011701">
    <property type="entry name" value="MFS"/>
</dbReference>
<feature type="transmembrane region" description="Helical" evidence="6">
    <location>
        <begin position="313"/>
        <end position="334"/>
    </location>
</feature>
<feature type="transmembrane region" description="Helical" evidence="6">
    <location>
        <begin position="340"/>
        <end position="359"/>
    </location>
</feature>
<dbReference type="InterPro" id="IPR036259">
    <property type="entry name" value="MFS_trans_sf"/>
</dbReference>
<keyword evidence="2 6" id="KW-0812">Transmembrane</keyword>
<accession>A0A6I9VG70</accession>
<dbReference type="GO" id="GO:0016020">
    <property type="term" value="C:membrane"/>
    <property type="evidence" value="ECO:0007669"/>
    <property type="project" value="UniProtKB-SubCell"/>
</dbReference>
<name>A0A6I9VG70_BACDO</name>
<dbReference type="InParanoid" id="A0A6I9VG70"/>
<proteinExistence type="predicted"/>
<evidence type="ECO:0000256" key="2">
    <source>
        <dbReference type="ARBA" id="ARBA00022692"/>
    </source>
</evidence>
<evidence type="ECO:0000256" key="1">
    <source>
        <dbReference type="ARBA" id="ARBA00004141"/>
    </source>
</evidence>
<feature type="transmembrane region" description="Helical" evidence="6">
    <location>
        <begin position="427"/>
        <end position="450"/>
    </location>
</feature>
<dbReference type="AlphaFoldDB" id="A0A6I9VG70"/>
<evidence type="ECO:0000256" key="4">
    <source>
        <dbReference type="ARBA" id="ARBA00023136"/>
    </source>
</evidence>
<feature type="transmembrane region" description="Helical" evidence="6">
    <location>
        <begin position="223"/>
        <end position="243"/>
    </location>
</feature>
<evidence type="ECO:0000256" key="6">
    <source>
        <dbReference type="SAM" id="Phobius"/>
    </source>
</evidence>
<feature type="transmembrane region" description="Helical" evidence="6">
    <location>
        <begin position="553"/>
        <end position="575"/>
    </location>
</feature>